<dbReference type="STRING" id="1249481.D641_0109710"/>
<dbReference type="OrthoDB" id="9813719at2"/>
<organism evidence="2 3">
    <name type="scientific">Brachybacterium muris UCD-AY4</name>
    <dbReference type="NCBI Taxonomy" id="1249481"/>
    <lineage>
        <taxon>Bacteria</taxon>
        <taxon>Bacillati</taxon>
        <taxon>Actinomycetota</taxon>
        <taxon>Actinomycetes</taxon>
        <taxon>Micrococcales</taxon>
        <taxon>Dermabacteraceae</taxon>
        <taxon>Brachybacterium</taxon>
    </lineage>
</organism>
<dbReference type="RefSeq" id="WP_017823468.1">
    <property type="nucleotide sequence ID" value="NZ_AORC01000011.1"/>
</dbReference>
<evidence type="ECO:0000256" key="1">
    <source>
        <dbReference type="SAM" id="MobiDB-lite"/>
    </source>
</evidence>
<gene>
    <name evidence="2" type="ORF">D641_0109710</name>
</gene>
<reference evidence="2 3" key="1">
    <citation type="journal article" date="2013" name="Genome Announc.">
        <title>Draft genome sequence of an Actinobacterium, Brachybacterium muris strain UCD-AY4.</title>
        <authorList>
            <person name="Lo J.R."/>
            <person name="Lang J.M."/>
            <person name="Darling A.E."/>
            <person name="Eisen J.A."/>
            <person name="Coil D.A."/>
        </authorList>
    </citation>
    <scope>NUCLEOTIDE SEQUENCE [LARGE SCALE GENOMIC DNA]</scope>
    <source>
        <strain evidence="2 3">UCD-AY4</strain>
    </source>
</reference>
<feature type="region of interest" description="Disordered" evidence="1">
    <location>
        <begin position="25"/>
        <end position="52"/>
    </location>
</feature>
<accession>A0A022KT99</accession>
<sequence>MSRIFPRFSSSTESELLDQLELDVRNGRPPSTLHPHGDHPRREYGATGGDRISAPEMLQIREAVLSRTEALGPEASVRQHDTAITQGLMETLSLDRGQLAQRGVWSYISIVLMPDVVLDRFGTGRFPRNRFKQGKQNTFSRLYLRGWILGDLITDDGIELLEDELVQLTERNMSTDVRLARALARAAWERSDQGQRRDFSRELFIEAGRESAVTDLALLSDAELESAVKDMVDSVVQRLR</sequence>
<name>A0A022KT99_9MICO</name>
<protein>
    <submittedName>
        <fullName evidence="2">Uncharacterized protein</fullName>
    </submittedName>
</protein>
<comment type="caution">
    <text evidence="2">The sequence shown here is derived from an EMBL/GenBank/DDBJ whole genome shotgun (WGS) entry which is preliminary data.</text>
</comment>
<evidence type="ECO:0000313" key="2">
    <source>
        <dbReference type="EMBL" id="EYT49025.1"/>
    </source>
</evidence>
<keyword evidence="3" id="KW-1185">Reference proteome</keyword>
<dbReference type="Proteomes" id="UP000019754">
    <property type="component" value="Unassembled WGS sequence"/>
</dbReference>
<dbReference type="Pfam" id="PF19866">
    <property type="entry name" value="DUF6339"/>
    <property type="match status" value="1"/>
</dbReference>
<dbReference type="EMBL" id="AORC01000011">
    <property type="protein sequence ID" value="EYT49025.1"/>
    <property type="molecule type" value="Genomic_DNA"/>
</dbReference>
<evidence type="ECO:0000313" key="3">
    <source>
        <dbReference type="Proteomes" id="UP000019754"/>
    </source>
</evidence>
<dbReference type="AlphaFoldDB" id="A0A022KT99"/>
<feature type="compositionally biased region" description="Basic and acidic residues" evidence="1">
    <location>
        <begin position="35"/>
        <end position="44"/>
    </location>
</feature>
<dbReference type="HOGENOM" id="CLU_066868_0_0_11"/>
<proteinExistence type="predicted"/>
<dbReference type="InterPro" id="IPR045920">
    <property type="entry name" value="DUF6339"/>
</dbReference>